<protein>
    <submittedName>
        <fullName evidence="1">Uncharacterized protein</fullName>
    </submittedName>
</protein>
<dbReference type="EMBL" id="GBXM01064547">
    <property type="protein sequence ID" value="JAH44030.1"/>
    <property type="molecule type" value="Transcribed_RNA"/>
</dbReference>
<reference evidence="1" key="1">
    <citation type="submission" date="2014-11" db="EMBL/GenBank/DDBJ databases">
        <authorList>
            <person name="Amaro Gonzalez C."/>
        </authorList>
    </citation>
    <scope>NUCLEOTIDE SEQUENCE</scope>
</reference>
<evidence type="ECO:0000313" key="1">
    <source>
        <dbReference type="EMBL" id="JAH44030.1"/>
    </source>
</evidence>
<accession>A0A0E9STQ5</accession>
<organism evidence="1">
    <name type="scientific">Anguilla anguilla</name>
    <name type="common">European freshwater eel</name>
    <name type="synonym">Muraena anguilla</name>
    <dbReference type="NCBI Taxonomy" id="7936"/>
    <lineage>
        <taxon>Eukaryota</taxon>
        <taxon>Metazoa</taxon>
        <taxon>Chordata</taxon>
        <taxon>Craniata</taxon>
        <taxon>Vertebrata</taxon>
        <taxon>Euteleostomi</taxon>
        <taxon>Actinopterygii</taxon>
        <taxon>Neopterygii</taxon>
        <taxon>Teleostei</taxon>
        <taxon>Anguilliformes</taxon>
        <taxon>Anguillidae</taxon>
        <taxon>Anguilla</taxon>
    </lineage>
</organism>
<sequence length="49" mass="5636">MLITSQTRATHPAKIYCASWKQFSITYKRSGSWRWWSPAAGPTSPCWTC</sequence>
<dbReference type="AlphaFoldDB" id="A0A0E9STQ5"/>
<name>A0A0E9STQ5_ANGAN</name>
<reference evidence="1" key="2">
    <citation type="journal article" date="2015" name="Fish Shellfish Immunol.">
        <title>Early steps in the European eel (Anguilla anguilla)-Vibrio vulnificus interaction in the gills: Role of the RtxA13 toxin.</title>
        <authorList>
            <person name="Callol A."/>
            <person name="Pajuelo D."/>
            <person name="Ebbesson L."/>
            <person name="Teles M."/>
            <person name="MacKenzie S."/>
            <person name="Amaro C."/>
        </authorList>
    </citation>
    <scope>NUCLEOTIDE SEQUENCE</scope>
</reference>
<proteinExistence type="predicted"/>